<proteinExistence type="predicted"/>
<dbReference type="SUPFAM" id="SSF54106">
    <property type="entry name" value="LysM domain"/>
    <property type="match status" value="1"/>
</dbReference>
<dbReference type="Pfam" id="PF01476">
    <property type="entry name" value="LysM"/>
    <property type="match status" value="1"/>
</dbReference>
<sequence>MIAPDGKRLQLPVNPSLVQINRMKKFETISIMNLGEVDFTDGGKYINEIHFSSFFPSFYDGSYCKYANIPKPQDAMQQVTKWMDSKEPIRLIITETPINMLVNLAFHNSEYKGGEPGDIYFDLSCRTYRTVKVKSKQVTVKKVTTRPDTKPKPKNYTVKSGDSLWKIAAMKQHYGAGSRWPEIYNRNKSVVGKNPNLIYPGQKLVIP</sequence>
<dbReference type="PANTHER" id="PTHR34700:SF4">
    <property type="entry name" value="PHAGE-LIKE ELEMENT PBSX PROTEIN XKDP"/>
    <property type="match status" value="1"/>
</dbReference>
<keyword evidence="4" id="KW-1185">Reference proteome</keyword>
<dbReference type="CDD" id="cd00118">
    <property type="entry name" value="LysM"/>
    <property type="match status" value="1"/>
</dbReference>
<evidence type="ECO:0000313" key="5">
    <source>
        <dbReference type="Proteomes" id="UP000297014"/>
    </source>
</evidence>
<evidence type="ECO:0000259" key="1">
    <source>
        <dbReference type="PROSITE" id="PS51782"/>
    </source>
</evidence>
<dbReference type="EMBL" id="JALP01000086">
    <property type="protein sequence ID" value="THG91150.1"/>
    <property type="molecule type" value="Genomic_DNA"/>
</dbReference>
<dbReference type="AlphaFoldDB" id="A0A094WJ59"/>
<evidence type="ECO:0000313" key="2">
    <source>
        <dbReference type="EMBL" id="KGA96871.1"/>
    </source>
</evidence>
<organism evidence="2 4">
    <name type="scientific">Alkalihalobacillus alcalophilus ATCC 27647 = CGMCC 1.3604</name>
    <dbReference type="NCBI Taxonomy" id="1218173"/>
    <lineage>
        <taxon>Bacteria</taxon>
        <taxon>Bacillati</taxon>
        <taxon>Bacillota</taxon>
        <taxon>Bacilli</taxon>
        <taxon>Bacillales</taxon>
        <taxon>Bacillaceae</taxon>
        <taxon>Alkalihalobacillus</taxon>
    </lineage>
</organism>
<evidence type="ECO:0000313" key="4">
    <source>
        <dbReference type="Proteomes" id="UP000002754"/>
    </source>
</evidence>
<dbReference type="RefSeq" id="WP_003321280.1">
    <property type="nucleotide sequence ID" value="NZ_ALPT02000044.1"/>
</dbReference>
<dbReference type="InterPro" id="IPR052196">
    <property type="entry name" value="Bact_Kbp"/>
</dbReference>
<name>A0A094WJ59_ALKAL</name>
<dbReference type="EMBL" id="ALPT02000044">
    <property type="protein sequence ID" value="KGA96871.1"/>
    <property type="molecule type" value="Genomic_DNA"/>
</dbReference>
<accession>A0A094WJ59</accession>
<feature type="domain" description="LysM" evidence="1">
    <location>
        <begin position="154"/>
        <end position="206"/>
    </location>
</feature>
<dbReference type="eggNOG" id="COG1652">
    <property type="taxonomic scope" value="Bacteria"/>
</dbReference>
<reference evidence="3 5" key="2">
    <citation type="submission" date="2014-01" db="EMBL/GenBank/DDBJ databases">
        <title>Draft genome sequencing of Bacillus alcalophilus CGMCC 1.3604.</title>
        <authorList>
            <person name="Yang J."/>
            <person name="Diao L."/>
            <person name="Yang S."/>
        </authorList>
    </citation>
    <scope>NUCLEOTIDE SEQUENCE [LARGE SCALE GENOMIC DNA]</scope>
    <source>
        <strain evidence="3 5">CGMCC 1.3604</strain>
    </source>
</reference>
<dbReference type="Proteomes" id="UP000002754">
    <property type="component" value="Unassembled WGS sequence"/>
</dbReference>
<dbReference type="PROSITE" id="PS51782">
    <property type="entry name" value="LYSM"/>
    <property type="match status" value="1"/>
</dbReference>
<dbReference type="Proteomes" id="UP000297014">
    <property type="component" value="Unassembled WGS sequence"/>
</dbReference>
<dbReference type="STRING" id="1218173.BALCAV_0213725"/>
<comment type="caution">
    <text evidence="2">The sequence shown here is derived from an EMBL/GenBank/DDBJ whole genome shotgun (WGS) entry which is preliminary data.</text>
</comment>
<dbReference type="InterPro" id="IPR036779">
    <property type="entry name" value="LysM_dom_sf"/>
</dbReference>
<gene>
    <name evidence="3" type="ORF">AJ85_06580</name>
    <name evidence="2" type="ORF">BALCAV_0213725</name>
</gene>
<dbReference type="InterPro" id="IPR018392">
    <property type="entry name" value="LysM"/>
</dbReference>
<dbReference type="PANTHER" id="PTHR34700">
    <property type="entry name" value="POTASSIUM BINDING PROTEIN KBP"/>
    <property type="match status" value="1"/>
</dbReference>
<evidence type="ECO:0000313" key="3">
    <source>
        <dbReference type="EMBL" id="THG91150.1"/>
    </source>
</evidence>
<reference evidence="2 4" key="1">
    <citation type="journal article" date="2014" name="Genome Announc.">
        <title>Draft Genome Sequence of Bacillus alcalophilus AV1934, a Classic Alkaliphile Isolated from Human Feces in 1934.</title>
        <authorList>
            <person name="Attie O."/>
            <person name="Jayaprakash A."/>
            <person name="Shah H."/>
            <person name="Paulsen I.T."/>
            <person name="Morino M."/>
            <person name="Takahashi Y."/>
            <person name="Narumi I."/>
            <person name="Sachidanandam R."/>
            <person name="Satoh K."/>
            <person name="Ito M."/>
            <person name="Krulwich T.A."/>
        </authorList>
    </citation>
    <scope>NUCLEOTIDE SEQUENCE [LARGE SCALE GENOMIC DNA]</scope>
    <source>
        <strain evidence="2 4">AV1934</strain>
    </source>
</reference>
<protein>
    <submittedName>
        <fullName evidence="2">Terminase</fullName>
    </submittedName>
</protein>
<dbReference type="Gene3D" id="3.10.350.10">
    <property type="entry name" value="LysM domain"/>
    <property type="match status" value="1"/>
</dbReference>
<dbReference type="SMART" id="SM00257">
    <property type="entry name" value="LysM"/>
    <property type="match status" value="1"/>
</dbReference>